<dbReference type="Proteomes" id="UP001501265">
    <property type="component" value="Unassembled WGS sequence"/>
</dbReference>
<feature type="region of interest" description="Disordered" evidence="1">
    <location>
        <begin position="275"/>
        <end position="303"/>
    </location>
</feature>
<feature type="region of interest" description="Disordered" evidence="1">
    <location>
        <begin position="152"/>
        <end position="177"/>
    </location>
</feature>
<protein>
    <submittedName>
        <fullName evidence="2">Uncharacterized protein</fullName>
    </submittedName>
</protein>
<comment type="caution">
    <text evidence="2">The sequence shown here is derived from an EMBL/GenBank/DDBJ whole genome shotgun (WGS) entry which is preliminary data.</text>
</comment>
<evidence type="ECO:0000313" key="2">
    <source>
        <dbReference type="EMBL" id="GAA4781998.1"/>
    </source>
</evidence>
<reference evidence="3" key="1">
    <citation type="journal article" date="2019" name="Int. J. Syst. Evol. Microbiol.">
        <title>The Global Catalogue of Microorganisms (GCM) 10K type strain sequencing project: providing services to taxonomists for standard genome sequencing and annotation.</title>
        <authorList>
            <consortium name="The Broad Institute Genomics Platform"/>
            <consortium name="The Broad Institute Genome Sequencing Center for Infectious Disease"/>
            <person name="Wu L."/>
            <person name="Ma J."/>
        </authorList>
    </citation>
    <scope>NUCLEOTIDE SEQUENCE [LARGE SCALE GENOMIC DNA]</scope>
    <source>
        <strain evidence="3">JCM 18081</strain>
    </source>
</reference>
<feature type="compositionally biased region" description="Pro residues" evidence="1">
    <location>
        <begin position="277"/>
        <end position="303"/>
    </location>
</feature>
<evidence type="ECO:0000256" key="1">
    <source>
        <dbReference type="SAM" id="MobiDB-lite"/>
    </source>
</evidence>
<gene>
    <name evidence="2" type="ORF">GCM10023220_00590</name>
</gene>
<organism evidence="2 3">
    <name type="scientific">Streptomyces ziwulingensis</name>
    <dbReference type="NCBI Taxonomy" id="1045501"/>
    <lineage>
        <taxon>Bacteria</taxon>
        <taxon>Bacillati</taxon>
        <taxon>Actinomycetota</taxon>
        <taxon>Actinomycetes</taxon>
        <taxon>Kitasatosporales</taxon>
        <taxon>Streptomycetaceae</taxon>
        <taxon>Streptomyces</taxon>
    </lineage>
</organism>
<name>A0ABP9AIT3_9ACTN</name>
<sequence length="303" mass="32917">MAADETTTPDPHPIPLAPLPEHRDASTPWWQELWRRHAHVTTPLRERGLPCDIEFGLSAYVVRVSLPDGSHLIIGPPQDPPSERRPGDPEGWIATREHPDDPTLFEVLYDSAPSAGPATPQRPEALHGGSAQPLIEAIDTRLARLGLLAHSAPTAESPHVPPTDATPPTRREVPGTPDRAARYVYGDALRALTDRINGTESHADAAALLHQVLDPINGLLPQLGEFFEAAGEKAKEAKEDDGFDLSYDLADAAAEIRHLGEVLHVAEDRMRALTPLMPRPQRPSAPAPSLPPQAPSAPPRHRR</sequence>
<proteinExistence type="predicted"/>
<feature type="region of interest" description="Disordered" evidence="1">
    <location>
        <begin position="73"/>
        <end position="100"/>
    </location>
</feature>
<keyword evidence="3" id="KW-1185">Reference proteome</keyword>
<dbReference type="RefSeq" id="WP_345616655.1">
    <property type="nucleotide sequence ID" value="NZ_BAABIG010000001.1"/>
</dbReference>
<evidence type="ECO:0000313" key="3">
    <source>
        <dbReference type="Proteomes" id="UP001501265"/>
    </source>
</evidence>
<feature type="region of interest" description="Disordered" evidence="1">
    <location>
        <begin position="1"/>
        <end position="22"/>
    </location>
</feature>
<dbReference type="EMBL" id="BAABIG010000001">
    <property type="protein sequence ID" value="GAA4781998.1"/>
    <property type="molecule type" value="Genomic_DNA"/>
</dbReference>
<accession>A0ABP9AIT3</accession>